<dbReference type="KEGG" id="msub:BK009_11225"/>
<dbReference type="InterPro" id="IPR050763">
    <property type="entry name" value="ABC_transporter_ATP-binding"/>
</dbReference>
<dbReference type="NCBIfam" id="TIGR01188">
    <property type="entry name" value="drrA"/>
    <property type="match status" value="1"/>
</dbReference>
<evidence type="ECO:0000259" key="9">
    <source>
        <dbReference type="PROSITE" id="PS50893"/>
    </source>
</evidence>
<dbReference type="InterPro" id="IPR003593">
    <property type="entry name" value="AAA+_ATPase"/>
</dbReference>
<protein>
    <submittedName>
        <fullName evidence="10">ATP-binding protein</fullName>
    </submittedName>
</protein>
<keyword evidence="11" id="KW-1185">Reference proteome</keyword>
<gene>
    <name evidence="10" type="ORF">BK009_11225</name>
</gene>
<evidence type="ECO:0000256" key="3">
    <source>
        <dbReference type="ARBA" id="ARBA00022475"/>
    </source>
</evidence>
<organism evidence="10 11">
    <name type="scientific">Methanobacterium subterraneum</name>
    <dbReference type="NCBI Taxonomy" id="59277"/>
    <lineage>
        <taxon>Archaea</taxon>
        <taxon>Methanobacteriati</taxon>
        <taxon>Methanobacteriota</taxon>
        <taxon>Methanomada group</taxon>
        <taxon>Methanobacteria</taxon>
        <taxon>Methanobacteriales</taxon>
        <taxon>Methanobacteriaceae</taxon>
        <taxon>Methanobacterium</taxon>
    </lineage>
</organism>
<dbReference type="PANTHER" id="PTHR42711">
    <property type="entry name" value="ABC TRANSPORTER ATP-BINDING PROTEIN"/>
    <property type="match status" value="1"/>
</dbReference>
<dbReference type="InterPro" id="IPR017871">
    <property type="entry name" value="ABC_transporter-like_CS"/>
</dbReference>
<dbReference type="GO" id="GO:0005886">
    <property type="term" value="C:plasma membrane"/>
    <property type="evidence" value="ECO:0007669"/>
    <property type="project" value="UniProtKB-SubCell"/>
</dbReference>
<dbReference type="PANTHER" id="PTHR42711:SF5">
    <property type="entry name" value="ABC TRANSPORTER ATP-BINDING PROTEIN NATA"/>
    <property type="match status" value="1"/>
</dbReference>
<comment type="subcellular location">
    <subcellularLocation>
        <location evidence="1">Cell membrane</location>
        <topology evidence="1">Peripheral membrane protein</topology>
        <orientation evidence="1">Cytoplasmic side</orientation>
    </subcellularLocation>
</comment>
<dbReference type="Gene3D" id="3.40.50.300">
    <property type="entry name" value="P-loop containing nucleotide triphosphate hydrolases"/>
    <property type="match status" value="1"/>
</dbReference>
<dbReference type="Pfam" id="PF00005">
    <property type="entry name" value="ABC_tran"/>
    <property type="match status" value="1"/>
</dbReference>
<comment type="similarity">
    <text evidence="8">Belongs to the ABC transporter superfamily. Drug exporter-1 (DrugE1) (TC 3.A.1.105) family.</text>
</comment>
<dbReference type="GO" id="GO:1900753">
    <property type="term" value="P:doxorubicin transport"/>
    <property type="evidence" value="ECO:0007669"/>
    <property type="project" value="InterPro"/>
</dbReference>
<dbReference type="GO" id="GO:0005524">
    <property type="term" value="F:ATP binding"/>
    <property type="evidence" value="ECO:0007669"/>
    <property type="project" value="UniProtKB-KW"/>
</dbReference>
<evidence type="ECO:0000256" key="7">
    <source>
        <dbReference type="ARBA" id="ARBA00023136"/>
    </source>
</evidence>
<dbReference type="FunFam" id="3.40.50.300:FF:000589">
    <property type="entry name" value="ABC transporter, ATP-binding subunit"/>
    <property type="match status" value="1"/>
</dbReference>
<keyword evidence="3" id="KW-1003">Cell membrane</keyword>
<dbReference type="Proteomes" id="UP000232631">
    <property type="component" value="Chromosome"/>
</dbReference>
<keyword evidence="4" id="KW-0547">Nucleotide-binding</keyword>
<evidence type="ECO:0000313" key="11">
    <source>
        <dbReference type="Proteomes" id="UP000232631"/>
    </source>
</evidence>
<dbReference type="GO" id="GO:0043215">
    <property type="term" value="P:daunorubicin transport"/>
    <property type="evidence" value="ECO:0007669"/>
    <property type="project" value="InterPro"/>
</dbReference>
<reference evidence="10 11" key="1">
    <citation type="submission" date="2016-10" db="EMBL/GenBank/DDBJ databases">
        <title>Comparative genomics between deep and shallow subseafloor isolates.</title>
        <authorList>
            <person name="Ishii S."/>
            <person name="Miller J.R."/>
            <person name="Sutton G."/>
            <person name="Suzuki S."/>
            <person name="Methe B."/>
            <person name="Inagaki F."/>
            <person name="Imachi H."/>
        </authorList>
    </citation>
    <scope>NUCLEOTIDE SEQUENCE [LARGE SCALE GENOMIC DNA]</scope>
    <source>
        <strain evidence="10 11">A8p</strain>
    </source>
</reference>
<evidence type="ECO:0000256" key="4">
    <source>
        <dbReference type="ARBA" id="ARBA00022741"/>
    </source>
</evidence>
<keyword evidence="6" id="KW-1278">Translocase</keyword>
<evidence type="ECO:0000313" key="10">
    <source>
        <dbReference type="EMBL" id="AUB61188.1"/>
    </source>
</evidence>
<evidence type="ECO:0000256" key="6">
    <source>
        <dbReference type="ARBA" id="ARBA00022967"/>
    </source>
</evidence>
<keyword evidence="5 10" id="KW-0067">ATP-binding</keyword>
<name>A0A2H4VSX5_9EURY</name>
<dbReference type="InterPro" id="IPR005894">
    <property type="entry name" value="DrrA"/>
</dbReference>
<dbReference type="SUPFAM" id="SSF52540">
    <property type="entry name" value="P-loop containing nucleoside triphosphate hydrolases"/>
    <property type="match status" value="1"/>
</dbReference>
<accession>A0A2H4VSX5</accession>
<dbReference type="InterPro" id="IPR027417">
    <property type="entry name" value="P-loop_NTPase"/>
</dbReference>
<evidence type="ECO:0000256" key="2">
    <source>
        <dbReference type="ARBA" id="ARBA00022448"/>
    </source>
</evidence>
<dbReference type="InterPro" id="IPR003439">
    <property type="entry name" value="ABC_transporter-like_ATP-bd"/>
</dbReference>
<dbReference type="AlphaFoldDB" id="A0A2H4VSX5"/>
<dbReference type="GO" id="GO:0016887">
    <property type="term" value="F:ATP hydrolysis activity"/>
    <property type="evidence" value="ECO:0007669"/>
    <property type="project" value="InterPro"/>
</dbReference>
<evidence type="ECO:0000256" key="8">
    <source>
        <dbReference type="ARBA" id="ARBA00049985"/>
    </source>
</evidence>
<dbReference type="PROSITE" id="PS50893">
    <property type="entry name" value="ABC_TRANSPORTER_2"/>
    <property type="match status" value="1"/>
</dbReference>
<keyword evidence="2" id="KW-0813">Transport</keyword>
<sequence length="311" mass="34806">MVKTLRYVVEVESLVKNFKKIRAVNGVEFKVKKGEIFGFLGPNGAGKTTTIRMLTGIIKPDSGKAVILGYDIQKEPLKAKEHLGVVPETSNAYVDLSSRQNISLIADLYGVPKNEAENRADELLKEFGLYDRRDDKVKGFSKGMKQRLILAMALINDPQLLFLDEPTSGLDVQSSILIRQMLLKLHEKGKTILLTTHNLEEANKLCERIAIINKGKIAAIDTPENLKKMIKKLNTIEVTFDGPVNIQELSQLLEIQDISKKGEKYSLNTDNINNLILALTEYTKSKNIKINSLNTLDPSLEEVFIELIGRS</sequence>
<dbReference type="PROSITE" id="PS00211">
    <property type="entry name" value="ABC_TRANSPORTER_1"/>
    <property type="match status" value="1"/>
</dbReference>
<dbReference type="EMBL" id="CP017768">
    <property type="protein sequence ID" value="AUB61188.1"/>
    <property type="molecule type" value="Genomic_DNA"/>
</dbReference>
<dbReference type="InterPro" id="IPR025302">
    <property type="entry name" value="DrrA1/2-like_C"/>
</dbReference>
<evidence type="ECO:0000256" key="5">
    <source>
        <dbReference type="ARBA" id="ARBA00022840"/>
    </source>
</evidence>
<keyword evidence="7" id="KW-0472">Membrane</keyword>
<proteinExistence type="inferred from homology"/>
<dbReference type="SMART" id="SM00382">
    <property type="entry name" value="AAA"/>
    <property type="match status" value="1"/>
</dbReference>
<feature type="domain" description="ABC transporter" evidence="9">
    <location>
        <begin position="9"/>
        <end position="239"/>
    </location>
</feature>
<dbReference type="Pfam" id="PF13732">
    <property type="entry name" value="DrrA1-3_C"/>
    <property type="match status" value="1"/>
</dbReference>
<evidence type="ECO:0000256" key="1">
    <source>
        <dbReference type="ARBA" id="ARBA00004413"/>
    </source>
</evidence>